<comment type="function">
    <text evidence="6">The RuvA-RuvB-RuvC complex processes Holliday junction (HJ) DNA during genetic recombination and DNA repair, while the RuvA-RuvB complex plays an important role in the rescue of blocked DNA replication forks via replication fork reversal (RFR). RuvA specifically binds to HJ cruciform DNA, conferring on it an open structure. The RuvB hexamer acts as an ATP-dependent pump, pulling dsDNA into and through the RuvAB complex. HJ branch migration allows RuvC to scan DNA until it finds its consensus sequence, where it cleaves and resolves the cruciform DNA.</text>
</comment>
<dbReference type="GO" id="GO:0005737">
    <property type="term" value="C:cytoplasm"/>
    <property type="evidence" value="ECO:0007669"/>
    <property type="project" value="UniProtKB-SubCell"/>
</dbReference>
<dbReference type="InterPro" id="IPR003583">
    <property type="entry name" value="Hlx-hairpin-Hlx_DNA-bd_motif"/>
</dbReference>
<dbReference type="Proteomes" id="UP001321249">
    <property type="component" value="Unassembled WGS sequence"/>
</dbReference>
<keyword evidence="9" id="KW-0347">Helicase</keyword>
<evidence type="ECO:0000313" key="10">
    <source>
        <dbReference type="Proteomes" id="UP001219901"/>
    </source>
</evidence>
<dbReference type="GO" id="GO:0009378">
    <property type="term" value="F:four-way junction helicase activity"/>
    <property type="evidence" value="ECO:0007669"/>
    <property type="project" value="InterPro"/>
</dbReference>
<dbReference type="GO" id="GO:0000400">
    <property type="term" value="F:four-way junction DNA binding"/>
    <property type="evidence" value="ECO:0007669"/>
    <property type="project" value="UniProtKB-UniRule"/>
</dbReference>
<dbReference type="InterPro" id="IPR011114">
    <property type="entry name" value="RuvA_C"/>
</dbReference>
<dbReference type="Pfam" id="PF14520">
    <property type="entry name" value="HHH_5"/>
    <property type="match status" value="1"/>
</dbReference>
<accession>A0AAJ5ZC40</accession>
<feature type="domain" description="Helix-hairpin-helix DNA-binding motif class 1" evidence="7">
    <location>
        <begin position="81"/>
        <end position="100"/>
    </location>
</feature>
<dbReference type="AlphaFoldDB" id="A0AAJ5ZC40"/>
<dbReference type="RefSeq" id="WP_342825137.1">
    <property type="nucleotide sequence ID" value="NZ_CP046146.1"/>
</dbReference>
<reference evidence="10 11" key="1">
    <citation type="submission" date="2019-11" db="EMBL/GenBank/DDBJ databases">
        <authorList>
            <person name="Cho J.-C."/>
        </authorList>
    </citation>
    <scope>NUCLEOTIDE SEQUENCE [LARGE SCALE GENOMIC DNA]</scope>
    <source>
        <strain evidence="9 10">JH1073</strain>
        <strain evidence="8 11">JH702</strain>
    </source>
</reference>
<protein>
    <recommendedName>
        <fullName evidence="6">Holliday junction branch migration complex subunit RuvA</fullName>
    </recommendedName>
</protein>
<gene>
    <name evidence="6" type="primary">ruvA</name>
    <name evidence="8" type="ORF">GKO46_08520</name>
    <name evidence="9" type="ORF">GKO48_02525</name>
</gene>
<dbReference type="SMART" id="SM00278">
    <property type="entry name" value="HhH1"/>
    <property type="match status" value="2"/>
</dbReference>
<dbReference type="NCBIfam" id="TIGR00084">
    <property type="entry name" value="ruvA"/>
    <property type="match status" value="1"/>
</dbReference>
<evidence type="ECO:0000313" key="11">
    <source>
        <dbReference type="Proteomes" id="UP001321249"/>
    </source>
</evidence>
<feature type="domain" description="Helix-hairpin-helix DNA-binding motif class 1" evidence="7">
    <location>
        <begin position="115"/>
        <end position="134"/>
    </location>
</feature>
<comment type="domain">
    <text evidence="6">Has three domains with a flexible linker between the domains II and III and assumes an 'L' shape. Domain III is highly mobile and contacts RuvB.</text>
</comment>
<dbReference type="SUPFAM" id="SSF46929">
    <property type="entry name" value="DNA helicase RuvA subunit, C-terminal domain"/>
    <property type="match status" value="1"/>
</dbReference>
<dbReference type="Proteomes" id="UP001219901">
    <property type="component" value="Chromosome"/>
</dbReference>
<comment type="caution">
    <text evidence="6">Lacks conserved residue(s) required for the propagation of feature annotation.</text>
</comment>
<comment type="similarity">
    <text evidence="6">Belongs to the RuvA family.</text>
</comment>
<sequence>MISYITGTIRSLTREPGKAVVIAGGVGYEVSLPTYVYQSLSNDGIREGSDVELEIYYHVTDRQPKPMLVGFRHPSEKQFFEQLIQVEGIGPAKAAAALVFPVSTIASAIETEDLASLQRLPGIGSRAAQKIVATLRGKVAATALLQDAGITEQGQSVAVAPASDARGEAIEALVTLGYRPTEAQDKVDDVIRRTPEVADDLQDLMREVFKAQVSTQD</sequence>
<dbReference type="Gene3D" id="1.10.150.20">
    <property type="entry name" value="5' to 3' exonuclease, C-terminal subdomain"/>
    <property type="match status" value="1"/>
</dbReference>
<dbReference type="InterPro" id="IPR012340">
    <property type="entry name" value="NA-bd_OB-fold"/>
</dbReference>
<dbReference type="GO" id="GO:0048476">
    <property type="term" value="C:Holliday junction resolvase complex"/>
    <property type="evidence" value="ECO:0007669"/>
    <property type="project" value="UniProtKB-UniRule"/>
</dbReference>
<name>A0AAJ5ZC40_9CHLR</name>
<keyword evidence="9" id="KW-0547">Nucleotide-binding</keyword>
<dbReference type="InterPro" id="IPR013849">
    <property type="entry name" value="DNA_helicase_Holl-junc_RuvA_I"/>
</dbReference>
<keyword evidence="5 6" id="KW-0234">DNA repair</keyword>
<dbReference type="InterPro" id="IPR010994">
    <property type="entry name" value="RuvA_2-like"/>
</dbReference>
<keyword evidence="1 6" id="KW-0963">Cytoplasm</keyword>
<evidence type="ECO:0000259" key="7">
    <source>
        <dbReference type="SMART" id="SM00278"/>
    </source>
</evidence>
<keyword evidence="9" id="KW-0378">Hydrolase</keyword>
<evidence type="ECO:0000256" key="6">
    <source>
        <dbReference type="HAMAP-Rule" id="MF_00031"/>
    </source>
</evidence>
<keyword evidence="10" id="KW-1185">Reference proteome</keyword>
<evidence type="ECO:0000256" key="5">
    <source>
        <dbReference type="ARBA" id="ARBA00023204"/>
    </source>
</evidence>
<keyword evidence="9" id="KW-0067">ATP-binding</keyword>
<dbReference type="GO" id="GO:0005524">
    <property type="term" value="F:ATP binding"/>
    <property type="evidence" value="ECO:0007669"/>
    <property type="project" value="InterPro"/>
</dbReference>
<dbReference type="SUPFAM" id="SSF47781">
    <property type="entry name" value="RuvA domain 2-like"/>
    <property type="match status" value="1"/>
</dbReference>
<keyword evidence="4 6" id="KW-0233">DNA recombination</keyword>
<dbReference type="HAMAP" id="MF_00031">
    <property type="entry name" value="DNA_HJ_migration_RuvA"/>
    <property type="match status" value="1"/>
</dbReference>
<dbReference type="InterPro" id="IPR000085">
    <property type="entry name" value="RuvA"/>
</dbReference>
<dbReference type="GO" id="GO:0009379">
    <property type="term" value="C:Holliday junction helicase complex"/>
    <property type="evidence" value="ECO:0007669"/>
    <property type="project" value="InterPro"/>
</dbReference>
<dbReference type="GO" id="GO:0006310">
    <property type="term" value="P:DNA recombination"/>
    <property type="evidence" value="ECO:0007669"/>
    <property type="project" value="UniProtKB-UniRule"/>
</dbReference>
<keyword evidence="2 6" id="KW-0227">DNA damage</keyword>
<dbReference type="CDD" id="cd14332">
    <property type="entry name" value="UBA_RuvA_C"/>
    <property type="match status" value="1"/>
</dbReference>
<evidence type="ECO:0000313" key="8">
    <source>
        <dbReference type="EMBL" id="MDG0867117.1"/>
    </source>
</evidence>
<dbReference type="EMBL" id="CP046147">
    <property type="protein sequence ID" value="WFG38529.1"/>
    <property type="molecule type" value="Genomic_DNA"/>
</dbReference>
<dbReference type="InterPro" id="IPR036267">
    <property type="entry name" value="RuvA_C_sf"/>
</dbReference>
<dbReference type="Pfam" id="PF01330">
    <property type="entry name" value="RuvA_N"/>
    <property type="match status" value="1"/>
</dbReference>
<evidence type="ECO:0000256" key="2">
    <source>
        <dbReference type="ARBA" id="ARBA00022763"/>
    </source>
</evidence>
<evidence type="ECO:0000313" key="9">
    <source>
        <dbReference type="EMBL" id="WFG38529.1"/>
    </source>
</evidence>
<feature type="region of interest" description="Domain III" evidence="6">
    <location>
        <begin position="161"/>
        <end position="217"/>
    </location>
</feature>
<dbReference type="EMBL" id="WMBE01000002">
    <property type="protein sequence ID" value="MDG0867117.1"/>
    <property type="molecule type" value="Genomic_DNA"/>
</dbReference>
<organism evidence="9 10">
    <name type="scientific">Candidatus Lucifugimonas marina</name>
    <dbReference type="NCBI Taxonomy" id="3038979"/>
    <lineage>
        <taxon>Bacteria</taxon>
        <taxon>Bacillati</taxon>
        <taxon>Chloroflexota</taxon>
        <taxon>Dehalococcoidia</taxon>
        <taxon>SAR202 cluster</taxon>
        <taxon>Candidatus Lucifugimonadales</taxon>
        <taxon>Candidatus Lucifugimonadaceae</taxon>
        <taxon>Candidatus Lucifugimonas</taxon>
    </lineage>
</organism>
<comment type="subcellular location">
    <subcellularLocation>
        <location evidence="6">Cytoplasm</location>
    </subcellularLocation>
</comment>
<dbReference type="Pfam" id="PF07499">
    <property type="entry name" value="RuvA_C"/>
    <property type="match status" value="1"/>
</dbReference>
<reference evidence="10" key="3">
    <citation type="submission" date="2023-06" db="EMBL/GenBank/DDBJ databases">
        <title>Pangenomics reveal diversification of enzyme families and niche specialization in globally abundant SAR202 bacteria.</title>
        <authorList>
            <person name="Saw J.H.W."/>
        </authorList>
    </citation>
    <scope>NUCLEOTIDE SEQUENCE [LARGE SCALE GENOMIC DNA]</scope>
    <source>
        <strain evidence="10">JH1073</strain>
    </source>
</reference>
<evidence type="ECO:0000256" key="1">
    <source>
        <dbReference type="ARBA" id="ARBA00022490"/>
    </source>
</evidence>
<dbReference type="GO" id="GO:0006281">
    <property type="term" value="P:DNA repair"/>
    <property type="evidence" value="ECO:0007669"/>
    <property type="project" value="UniProtKB-UniRule"/>
</dbReference>
<evidence type="ECO:0000256" key="4">
    <source>
        <dbReference type="ARBA" id="ARBA00023172"/>
    </source>
</evidence>
<comment type="subunit">
    <text evidence="6">Homotetramer. Forms an RuvA(8)-RuvB(12)-Holliday junction (HJ) complex. HJ DNA is sandwiched between 2 RuvA tetramers; dsDNA enters through RuvA and exits via RuvB. An RuvB hexamer assembles on each DNA strand where it exits the tetramer. Each RuvB hexamer is contacted by two RuvA subunits (via domain III) on 2 adjacent RuvB subunits; this complex drives branch migration. In the full resolvosome a probable DNA-RuvA(4)-RuvB(12)-RuvC(2) complex forms which resolves the HJ.</text>
</comment>
<dbReference type="Gene3D" id="2.40.50.140">
    <property type="entry name" value="Nucleic acid-binding proteins"/>
    <property type="match status" value="1"/>
</dbReference>
<keyword evidence="3 6" id="KW-0238">DNA-binding</keyword>
<dbReference type="Gene3D" id="1.10.8.10">
    <property type="entry name" value="DNA helicase RuvA subunit, C-terminal domain"/>
    <property type="match status" value="1"/>
</dbReference>
<evidence type="ECO:0000256" key="3">
    <source>
        <dbReference type="ARBA" id="ARBA00023125"/>
    </source>
</evidence>
<reference evidence="9" key="2">
    <citation type="journal article" date="2023" name="Nat. Commun.">
        <title>Cultivation of marine bacteria of the SAR202 clade.</title>
        <authorList>
            <person name="Lim Y."/>
            <person name="Seo J.H."/>
            <person name="Giovannoni S.J."/>
            <person name="Kang I."/>
            <person name="Cho J.C."/>
        </authorList>
    </citation>
    <scope>NUCLEOTIDE SEQUENCE</scope>
    <source>
        <strain evidence="9">JH1073</strain>
    </source>
</reference>
<proteinExistence type="inferred from homology"/>